<evidence type="ECO:0000256" key="1">
    <source>
        <dbReference type="SAM" id="MobiDB-lite"/>
    </source>
</evidence>
<dbReference type="EMBL" id="KZ678137">
    <property type="protein sequence ID" value="PSN64941.1"/>
    <property type="molecule type" value="Genomic_DNA"/>
</dbReference>
<dbReference type="Proteomes" id="UP000240883">
    <property type="component" value="Unassembled WGS sequence"/>
</dbReference>
<keyword evidence="3" id="KW-1185">Reference proteome</keyword>
<reference evidence="2 3" key="1">
    <citation type="journal article" date="2018" name="Front. Microbiol.">
        <title>Genome-Wide Analysis of Corynespora cassiicola Leaf Fall Disease Putative Effectors.</title>
        <authorList>
            <person name="Lopez D."/>
            <person name="Ribeiro S."/>
            <person name="Label P."/>
            <person name="Fumanal B."/>
            <person name="Venisse J.S."/>
            <person name="Kohler A."/>
            <person name="de Oliveira R.R."/>
            <person name="Labutti K."/>
            <person name="Lipzen A."/>
            <person name="Lail K."/>
            <person name="Bauer D."/>
            <person name="Ohm R.A."/>
            <person name="Barry K.W."/>
            <person name="Spatafora J."/>
            <person name="Grigoriev I.V."/>
            <person name="Martin F.M."/>
            <person name="Pujade-Renaud V."/>
        </authorList>
    </citation>
    <scope>NUCLEOTIDE SEQUENCE [LARGE SCALE GENOMIC DNA]</scope>
    <source>
        <strain evidence="2 3">Philippines</strain>
    </source>
</reference>
<feature type="region of interest" description="Disordered" evidence="1">
    <location>
        <begin position="101"/>
        <end position="151"/>
    </location>
</feature>
<protein>
    <submittedName>
        <fullName evidence="2">Uncharacterized protein</fullName>
    </submittedName>
</protein>
<feature type="compositionally biased region" description="Basic residues" evidence="1">
    <location>
        <begin position="101"/>
        <end position="112"/>
    </location>
</feature>
<dbReference type="AlphaFoldDB" id="A0A2T2NHM9"/>
<sequence length="151" mass="17327">MKARWCMTYPKNKRRIDTKQRNWRMWAPSITQAYRSNFAPQISILSATAQGDCESQRNAISTTHTSIPARHYTIRRKKRVALSRVSDKTILDSRRILFARRRGSRAQTRRKAVQTPASPHSGPARQPIRSPTAHRSTTHPKRLAQLGVRAS</sequence>
<evidence type="ECO:0000313" key="2">
    <source>
        <dbReference type="EMBL" id="PSN64941.1"/>
    </source>
</evidence>
<accession>A0A2T2NHM9</accession>
<evidence type="ECO:0000313" key="3">
    <source>
        <dbReference type="Proteomes" id="UP000240883"/>
    </source>
</evidence>
<proteinExistence type="predicted"/>
<name>A0A2T2NHM9_CORCC</name>
<organism evidence="2 3">
    <name type="scientific">Corynespora cassiicola Philippines</name>
    <dbReference type="NCBI Taxonomy" id="1448308"/>
    <lineage>
        <taxon>Eukaryota</taxon>
        <taxon>Fungi</taxon>
        <taxon>Dikarya</taxon>
        <taxon>Ascomycota</taxon>
        <taxon>Pezizomycotina</taxon>
        <taxon>Dothideomycetes</taxon>
        <taxon>Pleosporomycetidae</taxon>
        <taxon>Pleosporales</taxon>
        <taxon>Corynesporascaceae</taxon>
        <taxon>Corynespora</taxon>
    </lineage>
</organism>
<gene>
    <name evidence="2" type="ORF">BS50DRAFT_47669</name>
</gene>